<organism evidence="1 2">
    <name type="scientific">Mycena chlorophos</name>
    <name type="common">Agaric fungus</name>
    <name type="synonym">Agaricus chlorophos</name>
    <dbReference type="NCBI Taxonomy" id="658473"/>
    <lineage>
        <taxon>Eukaryota</taxon>
        <taxon>Fungi</taxon>
        <taxon>Dikarya</taxon>
        <taxon>Basidiomycota</taxon>
        <taxon>Agaricomycotina</taxon>
        <taxon>Agaricomycetes</taxon>
        <taxon>Agaricomycetidae</taxon>
        <taxon>Agaricales</taxon>
        <taxon>Marasmiineae</taxon>
        <taxon>Mycenaceae</taxon>
        <taxon>Mycena</taxon>
    </lineage>
</organism>
<keyword evidence="2" id="KW-1185">Reference proteome</keyword>
<comment type="caution">
    <text evidence="1">The sequence shown here is derived from an EMBL/GenBank/DDBJ whole genome shotgun (WGS) entry which is preliminary data.</text>
</comment>
<gene>
    <name evidence="1" type="ORF">HMN09_01394900</name>
</gene>
<dbReference type="OrthoDB" id="3071411at2759"/>
<protein>
    <recommendedName>
        <fullName evidence="3">F-box domain-containing protein</fullName>
    </recommendedName>
</protein>
<evidence type="ECO:0008006" key="3">
    <source>
        <dbReference type="Google" id="ProtNLM"/>
    </source>
</evidence>
<evidence type="ECO:0000313" key="1">
    <source>
        <dbReference type="EMBL" id="KAF7288424.1"/>
    </source>
</evidence>
<sequence>MSSSGNPGSPTNSDDALTLELEHLHLDPKHEPHPALLLPELLAEIFIQYLPPYPDCPPLGGPDSPKHLLKVCRLWRDVALSSPALWRCIQIEKPRRSTVLTAEEWLSRSGAAPLSIHVEAESLGSFAQWHDRLFEVSLLHRARWEFVHWKIDEQWIPRVSGAAPTLVELTLSATWQPPSLRSNIVLHDATRLRAVCLWNIGYRLDSLPWPQLTVLALLNTDLADCMAVLSTAKALVHCKLYLRDVGDSAVLSRVPTTIELPALETLLIDLNYHRIPDSDWLAPFVLPSLRNIAVCHPLLGPRSDIDSVRLQWLQSLIQRSRCQRSLARIRVLWEDPDNATVNNLLGLVRTTFGGAVQVDEEEDSWFVSRDADWREERYWVEPRPTPEEET</sequence>
<dbReference type="AlphaFoldDB" id="A0A8H6RW53"/>
<accession>A0A8H6RW53</accession>
<name>A0A8H6RW53_MYCCL</name>
<evidence type="ECO:0000313" key="2">
    <source>
        <dbReference type="Proteomes" id="UP000613580"/>
    </source>
</evidence>
<dbReference type="Proteomes" id="UP000613580">
    <property type="component" value="Unassembled WGS sequence"/>
</dbReference>
<reference evidence="1" key="1">
    <citation type="submission" date="2020-05" db="EMBL/GenBank/DDBJ databases">
        <title>Mycena genomes resolve the evolution of fungal bioluminescence.</title>
        <authorList>
            <person name="Tsai I.J."/>
        </authorList>
    </citation>
    <scope>NUCLEOTIDE SEQUENCE</scope>
    <source>
        <strain evidence="1">110903Hualien_Pintung</strain>
    </source>
</reference>
<proteinExistence type="predicted"/>
<dbReference type="EMBL" id="JACAZE010000035">
    <property type="protein sequence ID" value="KAF7288424.1"/>
    <property type="molecule type" value="Genomic_DNA"/>
</dbReference>